<evidence type="ECO:0000313" key="2">
    <source>
        <dbReference type="EMBL" id="EER17350.1"/>
    </source>
</evidence>
<evidence type="ECO:0000256" key="1">
    <source>
        <dbReference type="SAM" id="Phobius"/>
    </source>
</evidence>
<accession>C5KDP7</accession>
<keyword evidence="3" id="KW-1185">Reference proteome</keyword>
<keyword evidence="1" id="KW-0812">Transmembrane</keyword>
<dbReference type="EMBL" id="GG672124">
    <property type="protein sequence ID" value="EER17350.1"/>
    <property type="molecule type" value="Genomic_DNA"/>
</dbReference>
<gene>
    <name evidence="2" type="ORF">Pmar_PMAR022292</name>
</gene>
<evidence type="ECO:0000313" key="3">
    <source>
        <dbReference type="Proteomes" id="UP000007800"/>
    </source>
</evidence>
<organism evidence="3">
    <name type="scientific">Perkinsus marinus (strain ATCC 50983 / TXsc)</name>
    <dbReference type="NCBI Taxonomy" id="423536"/>
    <lineage>
        <taxon>Eukaryota</taxon>
        <taxon>Sar</taxon>
        <taxon>Alveolata</taxon>
        <taxon>Perkinsozoa</taxon>
        <taxon>Perkinsea</taxon>
        <taxon>Perkinsida</taxon>
        <taxon>Perkinsidae</taxon>
        <taxon>Perkinsus</taxon>
    </lineage>
</organism>
<dbReference type="GeneID" id="9062404"/>
<feature type="transmembrane region" description="Helical" evidence="1">
    <location>
        <begin position="27"/>
        <end position="45"/>
    </location>
</feature>
<dbReference type="InParanoid" id="C5KDP7"/>
<dbReference type="Proteomes" id="UP000007800">
    <property type="component" value="Unassembled WGS sequence"/>
</dbReference>
<proteinExistence type="predicted"/>
<dbReference type="RefSeq" id="XP_002785554.1">
    <property type="nucleotide sequence ID" value="XM_002785508.1"/>
</dbReference>
<name>C5KDP7_PERM5</name>
<feature type="transmembrane region" description="Helical" evidence="1">
    <location>
        <begin position="83"/>
        <end position="104"/>
    </location>
</feature>
<protein>
    <submittedName>
        <fullName evidence="2">Uncharacterized protein</fullName>
    </submittedName>
</protein>
<feature type="transmembrane region" description="Helical" evidence="1">
    <location>
        <begin position="57"/>
        <end position="77"/>
    </location>
</feature>
<keyword evidence="1" id="KW-0472">Membrane</keyword>
<reference evidence="2 3" key="1">
    <citation type="submission" date="2008-07" db="EMBL/GenBank/DDBJ databases">
        <authorList>
            <person name="El-Sayed N."/>
            <person name="Caler E."/>
            <person name="Inman J."/>
            <person name="Amedeo P."/>
            <person name="Hass B."/>
            <person name="Wortman J."/>
        </authorList>
    </citation>
    <scope>NUCLEOTIDE SEQUENCE [LARGE SCALE GENOMIC DNA]</scope>
    <source>
        <strain evidence="3">ATCC 50983 / TXsc</strain>
    </source>
</reference>
<dbReference type="AlphaFoldDB" id="C5KDP7"/>
<keyword evidence="1" id="KW-1133">Transmembrane helix</keyword>
<sequence length="128" mass="13940">MWSAITVIASIIFAIYAADRKQSNVVILSSLFACLIAAQAGIILYSENNKPLLREAVTKGFGWVVFGFLISALISTMGELRTAGLITYILIGVGWMSVTIGLLFSSVFRDVRLRVGDGWEELHEEIGG</sequence>